<organism evidence="10 11">
    <name type="scientific">Caldisericum exile</name>
    <dbReference type="NCBI Taxonomy" id="693075"/>
    <lineage>
        <taxon>Bacteria</taxon>
        <taxon>Pseudomonadati</taxon>
        <taxon>Caldisericota/Cryosericota group</taxon>
        <taxon>Caldisericota</taxon>
        <taxon>Caldisericia</taxon>
        <taxon>Caldisericales</taxon>
        <taxon>Caldisericaceae</taxon>
        <taxon>Caldisericum</taxon>
    </lineage>
</organism>
<feature type="domain" description="Lipoyl-binding" evidence="8">
    <location>
        <begin position="1"/>
        <end position="76"/>
    </location>
</feature>
<dbReference type="GO" id="GO:0031405">
    <property type="term" value="F:lipoic acid binding"/>
    <property type="evidence" value="ECO:0007669"/>
    <property type="project" value="TreeGrafter"/>
</dbReference>
<dbReference type="EMBL" id="PNIL01000043">
    <property type="protein sequence ID" value="PMP67517.1"/>
    <property type="molecule type" value="Genomic_DNA"/>
</dbReference>
<dbReference type="Gene3D" id="2.40.50.100">
    <property type="match status" value="1"/>
</dbReference>
<evidence type="ECO:0000256" key="3">
    <source>
        <dbReference type="ARBA" id="ARBA00011484"/>
    </source>
</evidence>
<dbReference type="InterPro" id="IPR000089">
    <property type="entry name" value="Biotin_lipoyl"/>
</dbReference>
<comment type="caution">
    <text evidence="10">The sequence shown here is derived from an EMBL/GenBank/DDBJ whole genome shotgun (WGS) entry which is preliminary data.</text>
</comment>
<dbReference type="CDD" id="cd06849">
    <property type="entry name" value="lipoyl_domain"/>
    <property type="match status" value="1"/>
</dbReference>
<gene>
    <name evidence="10" type="ORF">C0189_02955</name>
</gene>
<evidence type="ECO:0000256" key="7">
    <source>
        <dbReference type="RuleBase" id="RU003423"/>
    </source>
</evidence>
<evidence type="ECO:0000256" key="2">
    <source>
        <dbReference type="ARBA" id="ARBA00007317"/>
    </source>
</evidence>
<evidence type="ECO:0000256" key="1">
    <source>
        <dbReference type="ARBA" id="ARBA00001938"/>
    </source>
</evidence>
<sequence>MFEIRMPKFGLSMEEGTITKWYKQVGDYVKKGEPLVEVESEKIINTLESPFEGFLKVIKVKEGESAKVGDVIAILGEEKETIQPEIIQETKSGSKEEVIVEETHHIQKEVKEDLILASPAAKRLAREHNIDLTQIKGTGPSGRIVESDVLAFIESMKEIKPTSKKLPIDPVRKRIIDNLVKSYKESVLVTNITKIDLTNLLRLKENFPGITLTVFFVKIVSEVLKEFPKFNSHFDGVELEIFDAVNIGVAFDTDKGLVVPVIKDVGNKSLRDIANELDNLKNRVKEDALKVDDLTGSTFTITNLGMMRTDFFTPVLNGKEVAILGIGRVLKEPVIIENQIVVREFAYFSLSYDHRIVDGADAARFLGKLAEYIEQESNLQKLNKI</sequence>
<dbReference type="Proteomes" id="UP000237040">
    <property type="component" value="Unassembled WGS sequence"/>
</dbReference>
<dbReference type="Pfam" id="PF02817">
    <property type="entry name" value="E3_binding"/>
    <property type="match status" value="1"/>
</dbReference>
<dbReference type="SUPFAM" id="SSF51230">
    <property type="entry name" value="Single hybrid motif"/>
    <property type="match status" value="1"/>
</dbReference>
<dbReference type="InterPro" id="IPR050743">
    <property type="entry name" value="2-oxoacid_DH_E2_comp"/>
</dbReference>
<dbReference type="EC" id="2.3.1.-" evidence="7"/>
<dbReference type="GO" id="GO:0005737">
    <property type="term" value="C:cytoplasm"/>
    <property type="evidence" value="ECO:0007669"/>
    <property type="project" value="TreeGrafter"/>
</dbReference>
<dbReference type="PROSITE" id="PS00189">
    <property type="entry name" value="LIPOYL"/>
    <property type="match status" value="1"/>
</dbReference>
<comment type="cofactor">
    <cofactor evidence="1 7">
        <name>(R)-lipoate</name>
        <dbReference type="ChEBI" id="CHEBI:83088"/>
    </cofactor>
</comment>
<dbReference type="InterPro" id="IPR004167">
    <property type="entry name" value="PSBD"/>
</dbReference>
<dbReference type="InterPro" id="IPR036625">
    <property type="entry name" value="E3-bd_dom_sf"/>
</dbReference>
<keyword evidence="4 7" id="KW-0808">Transferase</keyword>
<proteinExistence type="inferred from homology"/>
<name>A0A2J6WEH6_9BACT</name>
<dbReference type="Pfam" id="PF00198">
    <property type="entry name" value="2-oxoacid_dh"/>
    <property type="match status" value="1"/>
</dbReference>
<dbReference type="Gene3D" id="3.30.559.10">
    <property type="entry name" value="Chloramphenicol acetyltransferase-like domain"/>
    <property type="match status" value="1"/>
</dbReference>
<keyword evidence="5 7" id="KW-0450">Lipoyl</keyword>
<dbReference type="PROSITE" id="PS50968">
    <property type="entry name" value="BIOTINYL_LIPOYL"/>
    <property type="match status" value="1"/>
</dbReference>
<accession>A0A2J6WEH6</accession>
<dbReference type="InterPro" id="IPR001078">
    <property type="entry name" value="2-oxoacid_DH_actylTfrase"/>
</dbReference>
<dbReference type="InterPro" id="IPR023213">
    <property type="entry name" value="CAT-like_dom_sf"/>
</dbReference>
<evidence type="ECO:0000256" key="4">
    <source>
        <dbReference type="ARBA" id="ARBA00022679"/>
    </source>
</evidence>
<reference evidence="10 11" key="1">
    <citation type="submission" date="2018-01" db="EMBL/GenBank/DDBJ databases">
        <title>Metagenomic assembled genomes from two thermal pools in the Uzon Caldera, Kamchatka, Russia.</title>
        <authorList>
            <person name="Wilkins L."/>
            <person name="Ettinger C."/>
        </authorList>
    </citation>
    <scope>NUCLEOTIDE SEQUENCE [LARGE SCALE GENOMIC DNA]</scope>
    <source>
        <strain evidence="10">ZAV-07</strain>
    </source>
</reference>
<evidence type="ECO:0000313" key="11">
    <source>
        <dbReference type="Proteomes" id="UP000237040"/>
    </source>
</evidence>
<dbReference type="PANTHER" id="PTHR43178:SF5">
    <property type="entry name" value="LIPOAMIDE ACYLTRANSFERASE COMPONENT OF BRANCHED-CHAIN ALPHA-KETO ACID DEHYDROGENASE COMPLEX, MITOCHONDRIAL"/>
    <property type="match status" value="1"/>
</dbReference>
<dbReference type="PANTHER" id="PTHR43178">
    <property type="entry name" value="DIHYDROLIPOAMIDE ACETYLTRANSFERASE COMPONENT OF PYRUVATE DEHYDROGENASE COMPLEX"/>
    <property type="match status" value="1"/>
</dbReference>
<dbReference type="GO" id="GO:0016407">
    <property type="term" value="F:acetyltransferase activity"/>
    <property type="evidence" value="ECO:0007669"/>
    <property type="project" value="TreeGrafter"/>
</dbReference>
<dbReference type="Gene3D" id="4.10.320.10">
    <property type="entry name" value="E3-binding domain"/>
    <property type="match status" value="1"/>
</dbReference>
<dbReference type="Pfam" id="PF00364">
    <property type="entry name" value="Biotin_lipoyl"/>
    <property type="match status" value="1"/>
</dbReference>
<evidence type="ECO:0000313" key="10">
    <source>
        <dbReference type="EMBL" id="PMP67517.1"/>
    </source>
</evidence>
<feature type="domain" description="Peripheral subunit-binding (PSBD)" evidence="9">
    <location>
        <begin position="116"/>
        <end position="153"/>
    </location>
</feature>
<keyword evidence="6 7" id="KW-0012">Acyltransferase</keyword>
<dbReference type="InterPro" id="IPR003016">
    <property type="entry name" value="2-oxoA_DH_lipoyl-BS"/>
</dbReference>
<evidence type="ECO:0000259" key="9">
    <source>
        <dbReference type="PROSITE" id="PS51826"/>
    </source>
</evidence>
<comment type="subunit">
    <text evidence="3">Forms a 24-polypeptide structural core with octahedral symmetry.</text>
</comment>
<dbReference type="PROSITE" id="PS51826">
    <property type="entry name" value="PSBD"/>
    <property type="match status" value="1"/>
</dbReference>
<evidence type="ECO:0000256" key="5">
    <source>
        <dbReference type="ARBA" id="ARBA00022823"/>
    </source>
</evidence>
<evidence type="ECO:0000259" key="8">
    <source>
        <dbReference type="PROSITE" id="PS50968"/>
    </source>
</evidence>
<protein>
    <recommendedName>
        <fullName evidence="7">Dihydrolipoamide acetyltransferase component of pyruvate dehydrogenase complex</fullName>
        <ecNumber evidence="7">2.3.1.-</ecNumber>
    </recommendedName>
</protein>
<dbReference type="InterPro" id="IPR011053">
    <property type="entry name" value="Single_hybrid_motif"/>
</dbReference>
<comment type="similarity">
    <text evidence="2 7">Belongs to the 2-oxoacid dehydrogenase family.</text>
</comment>
<dbReference type="RefSeq" id="WP_424586802.1">
    <property type="nucleotide sequence ID" value="NZ_JBNAUB010000013.1"/>
</dbReference>
<dbReference type="SUPFAM" id="SSF47005">
    <property type="entry name" value="Peripheral subunit-binding domain of 2-oxo acid dehydrogenase complex"/>
    <property type="match status" value="1"/>
</dbReference>
<dbReference type="AlphaFoldDB" id="A0A2J6WEH6"/>
<evidence type="ECO:0000256" key="6">
    <source>
        <dbReference type="ARBA" id="ARBA00023315"/>
    </source>
</evidence>
<dbReference type="SUPFAM" id="SSF52777">
    <property type="entry name" value="CoA-dependent acyltransferases"/>
    <property type="match status" value="1"/>
</dbReference>